<dbReference type="GO" id="GO:0000287">
    <property type="term" value="F:magnesium ion binding"/>
    <property type="evidence" value="ECO:0007669"/>
    <property type="project" value="UniProtKB-UniRule"/>
</dbReference>
<evidence type="ECO:0000256" key="6">
    <source>
        <dbReference type="ARBA" id="ARBA00022723"/>
    </source>
</evidence>
<evidence type="ECO:0000256" key="10">
    <source>
        <dbReference type="ARBA" id="ARBA00022917"/>
    </source>
</evidence>
<keyword evidence="7 13" id="KW-0547">Nucleotide-binding</keyword>
<organism evidence="15 16">
    <name type="scientific">Thioploca ingrica</name>
    <dbReference type="NCBI Taxonomy" id="40754"/>
    <lineage>
        <taxon>Bacteria</taxon>
        <taxon>Pseudomonadati</taxon>
        <taxon>Pseudomonadota</taxon>
        <taxon>Gammaproteobacteria</taxon>
        <taxon>Thiotrichales</taxon>
        <taxon>Thiotrichaceae</taxon>
        <taxon>Thioploca</taxon>
    </lineage>
</organism>
<keyword evidence="6 13" id="KW-0479">Metal-binding</keyword>
<reference evidence="15 16" key="1">
    <citation type="journal article" date="2014" name="ISME J.">
        <title>Ecophysiology of Thioploca ingrica as revealed by the complete genome sequence supplemented with proteomic evidence.</title>
        <authorList>
            <person name="Kojima H."/>
            <person name="Ogura Y."/>
            <person name="Yamamoto N."/>
            <person name="Togashi T."/>
            <person name="Mori H."/>
            <person name="Watanabe T."/>
            <person name="Nemoto F."/>
            <person name="Kurokawa K."/>
            <person name="Hayashi T."/>
            <person name="Fukui M."/>
        </authorList>
    </citation>
    <scope>NUCLEOTIDE SEQUENCE [LARGE SCALE GENOMIC DNA]</scope>
</reference>
<evidence type="ECO:0000256" key="1">
    <source>
        <dbReference type="ARBA" id="ARBA00004496"/>
    </source>
</evidence>
<evidence type="ECO:0000256" key="5">
    <source>
        <dbReference type="ARBA" id="ARBA00022598"/>
    </source>
</evidence>
<dbReference type="GO" id="GO:0000049">
    <property type="term" value="F:tRNA binding"/>
    <property type="evidence" value="ECO:0007669"/>
    <property type="project" value="InterPro"/>
</dbReference>
<dbReference type="FunFam" id="3.30.930.10:FF:000003">
    <property type="entry name" value="Phenylalanine--tRNA ligase alpha subunit"/>
    <property type="match status" value="1"/>
</dbReference>
<evidence type="ECO:0000259" key="14">
    <source>
        <dbReference type="PROSITE" id="PS50862"/>
    </source>
</evidence>
<dbReference type="SUPFAM" id="SSF46589">
    <property type="entry name" value="tRNA-binding arm"/>
    <property type="match status" value="1"/>
</dbReference>
<evidence type="ECO:0000256" key="13">
    <source>
        <dbReference type="HAMAP-Rule" id="MF_00281"/>
    </source>
</evidence>
<keyword evidence="10 13" id="KW-0648">Protein biosynthesis</keyword>
<dbReference type="NCBIfam" id="TIGR00468">
    <property type="entry name" value="pheS"/>
    <property type="match status" value="1"/>
</dbReference>
<gene>
    <name evidence="13" type="primary">pheS</name>
    <name evidence="15" type="ORF">THII_0029</name>
</gene>
<dbReference type="Pfam" id="PF01409">
    <property type="entry name" value="tRNA-synt_2d"/>
    <property type="match status" value="1"/>
</dbReference>
<dbReference type="OrthoDB" id="9800719at2"/>
<dbReference type="InterPro" id="IPR004188">
    <property type="entry name" value="Phe-tRNA_ligase_II_N"/>
</dbReference>
<dbReference type="CDD" id="cd00496">
    <property type="entry name" value="PheRS_alpha_core"/>
    <property type="match status" value="1"/>
</dbReference>
<evidence type="ECO:0000256" key="7">
    <source>
        <dbReference type="ARBA" id="ARBA00022741"/>
    </source>
</evidence>
<keyword evidence="11 13" id="KW-0030">Aminoacyl-tRNA synthetase</keyword>
<comment type="similarity">
    <text evidence="2 13">Belongs to the class-II aminoacyl-tRNA synthetase family. Phe-tRNA synthetase alpha subunit type 1 subfamily.</text>
</comment>
<dbReference type="Proteomes" id="UP000031623">
    <property type="component" value="Chromosome"/>
</dbReference>
<dbReference type="EMBL" id="AP014633">
    <property type="protein sequence ID" value="BAP54326.1"/>
    <property type="molecule type" value="Genomic_DNA"/>
</dbReference>
<evidence type="ECO:0000313" key="16">
    <source>
        <dbReference type="Proteomes" id="UP000031623"/>
    </source>
</evidence>
<dbReference type="InterPro" id="IPR002319">
    <property type="entry name" value="Phenylalanyl-tRNA_Synthase"/>
</dbReference>
<evidence type="ECO:0000256" key="8">
    <source>
        <dbReference type="ARBA" id="ARBA00022840"/>
    </source>
</evidence>
<dbReference type="Pfam" id="PF02912">
    <property type="entry name" value="Phe_tRNA-synt_N"/>
    <property type="match status" value="1"/>
</dbReference>
<evidence type="ECO:0000256" key="12">
    <source>
        <dbReference type="ARBA" id="ARBA00049255"/>
    </source>
</evidence>
<keyword evidence="8 13" id="KW-0067">ATP-binding</keyword>
<dbReference type="GO" id="GO:0005737">
    <property type="term" value="C:cytoplasm"/>
    <property type="evidence" value="ECO:0007669"/>
    <property type="project" value="UniProtKB-SubCell"/>
</dbReference>
<dbReference type="SUPFAM" id="SSF55681">
    <property type="entry name" value="Class II aaRS and biotin synthetases"/>
    <property type="match status" value="1"/>
</dbReference>
<comment type="subunit">
    <text evidence="3 13">Tetramer of two alpha and two beta subunits.</text>
</comment>
<evidence type="ECO:0000256" key="11">
    <source>
        <dbReference type="ARBA" id="ARBA00023146"/>
    </source>
</evidence>
<name>A0A090BU17_9GAMM</name>
<dbReference type="Gene3D" id="3.30.930.10">
    <property type="entry name" value="Bira Bifunctional Protein, Domain 2"/>
    <property type="match status" value="1"/>
</dbReference>
<dbReference type="PANTHER" id="PTHR11538:SF41">
    <property type="entry name" value="PHENYLALANINE--TRNA LIGASE, MITOCHONDRIAL"/>
    <property type="match status" value="1"/>
</dbReference>
<dbReference type="HAMAP" id="MF_00281">
    <property type="entry name" value="Phe_tRNA_synth_alpha1"/>
    <property type="match status" value="1"/>
</dbReference>
<feature type="binding site" evidence="13">
    <location>
        <position position="252"/>
    </location>
    <ligand>
        <name>Mg(2+)</name>
        <dbReference type="ChEBI" id="CHEBI:18420"/>
        <note>shared with beta subunit</note>
    </ligand>
</feature>
<dbReference type="InterPro" id="IPR006195">
    <property type="entry name" value="aa-tRNA-synth_II"/>
</dbReference>
<sequence>MQELSQLINQAQQAIFQAPDLATLEQLRVQWLGKKGVLTEQLKQLGHLPPQQRPQAGQAVNEAKRTLQQAIETRRTALQSAQLATQLAAERIDVTLPGRGQPKGGLHPITQILQRIEKLFIQIGFSIEEGPEIEDDYHNFEALNIPAHHPARAMHDTFYFDEHLLLRTHTSPVQIRVMKTRQPPLKIIAPGRVYRCDSDLTHTPMFHQVEGLMVDTNVTFADLKGILDDFLQHFFGRNLQVRFRPSYFPFTEPSAEVDIQCVVCNGGGCRVCKQSGWLEILGCGMVHPNVFSQVGIDNEQYTGLAFGIGVERLAMLYYGVNDIRLFFENDLRFLRQFNE</sequence>
<dbReference type="EC" id="6.1.1.20" evidence="13"/>
<comment type="catalytic activity">
    <reaction evidence="12 13">
        <text>tRNA(Phe) + L-phenylalanine + ATP = L-phenylalanyl-tRNA(Phe) + AMP + diphosphate + H(+)</text>
        <dbReference type="Rhea" id="RHEA:19413"/>
        <dbReference type="Rhea" id="RHEA-COMP:9668"/>
        <dbReference type="Rhea" id="RHEA-COMP:9699"/>
        <dbReference type="ChEBI" id="CHEBI:15378"/>
        <dbReference type="ChEBI" id="CHEBI:30616"/>
        <dbReference type="ChEBI" id="CHEBI:33019"/>
        <dbReference type="ChEBI" id="CHEBI:58095"/>
        <dbReference type="ChEBI" id="CHEBI:78442"/>
        <dbReference type="ChEBI" id="CHEBI:78531"/>
        <dbReference type="ChEBI" id="CHEBI:456215"/>
        <dbReference type="EC" id="6.1.1.20"/>
    </reaction>
</comment>
<evidence type="ECO:0000313" key="15">
    <source>
        <dbReference type="EMBL" id="BAP54326.1"/>
    </source>
</evidence>
<dbReference type="PANTHER" id="PTHR11538">
    <property type="entry name" value="PHENYLALANYL-TRNA SYNTHETASE"/>
    <property type="match status" value="1"/>
</dbReference>
<keyword evidence="9 13" id="KW-0460">Magnesium</keyword>
<dbReference type="GO" id="GO:0005524">
    <property type="term" value="F:ATP binding"/>
    <property type="evidence" value="ECO:0007669"/>
    <property type="project" value="UniProtKB-UniRule"/>
</dbReference>
<dbReference type="GO" id="GO:0006432">
    <property type="term" value="P:phenylalanyl-tRNA aminoacylation"/>
    <property type="evidence" value="ECO:0007669"/>
    <property type="project" value="UniProtKB-UniRule"/>
</dbReference>
<protein>
    <recommendedName>
        <fullName evidence="13">Phenylalanine--tRNA ligase alpha subunit</fullName>
        <ecNumber evidence="13">6.1.1.20</ecNumber>
    </recommendedName>
    <alternativeName>
        <fullName evidence="13">Phenylalanyl-tRNA synthetase alpha subunit</fullName>
        <shortName evidence="13">PheRS</shortName>
    </alternativeName>
</protein>
<evidence type="ECO:0000256" key="2">
    <source>
        <dbReference type="ARBA" id="ARBA00010207"/>
    </source>
</evidence>
<comment type="cofactor">
    <cofactor evidence="13">
        <name>Mg(2+)</name>
        <dbReference type="ChEBI" id="CHEBI:18420"/>
    </cofactor>
    <text evidence="13">Binds 2 magnesium ions per tetramer.</text>
</comment>
<dbReference type="KEGG" id="tig:THII_0029"/>
<dbReference type="GO" id="GO:0004826">
    <property type="term" value="F:phenylalanine-tRNA ligase activity"/>
    <property type="evidence" value="ECO:0007669"/>
    <property type="project" value="UniProtKB-UniRule"/>
</dbReference>
<dbReference type="InterPro" id="IPR045864">
    <property type="entry name" value="aa-tRNA-synth_II/BPL/LPL"/>
</dbReference>
<feature type="domain" description="Aminoacyl-transfer RNA synthetases class-II family profile" evidence="14">
    <location>
        <begin position="105"/>
        <end position="336"/>
    </location>
</feature>
<comment type="subcellular location">
    <subcellularLocation>
        <location evidence="1 13">Cytoplasm</location>
    </subcellularLocation>
</comment>
<keyword evidence="5 13" id="KW-0436">Ligase</keyword>
<dbReference type="HOGENOM" id="CLU_025086_0_1_6"/>
<proteinExistence type="inferred from homology"/>
<keyword evidence="16" id="KW-1185">Reference proteome</keyword>
<keyword evidence="4 13" id="KW-0963">Cytoplasm</keyword>
<dbReference type="AlphaFoldDB" id="A0A090BU17"/>
<evidence type="ECO:0000256" key="9">
    <source>
        <dbReference type="ARBA" id="ARBA00022842"/>
    </source>
</evidence>
<dbReference type="STRING" id="40754.THII_0029"/>
<dbReference type="InterPro" id="IPR010978">
    <property type="entry name" value="tRNA-bd_arm"/>
</dbReference>
<dbReference type="PROSITE" id="PS50862">
    <property type="entry name" value="AA_TRNA_LIGASE_II"/>
    <property type="match status" value="1"/>
</dbReference>
<dbReference type="InterPro" id="IPR022911">
    <property type="entry name" value="Phe_tRNA_ligase_alpha1_bac"/>
</dbReference>
<accession>A0A090BU17</accession>
<dbReference type="InterPro" id="IPR004529">
    <property type="entry name" value="Phe-tRNA-synth_IIc_asu"/>
</dbReference>
<evidence type="ECO:0000256" key="3">
    <source>
        <dbReference type="ARBA" id="ARBA00011209"/>
    </source>
</evidence>
<evidence type="ECO:0000256" key="4">
    <source>
        <dbReference type="ARBA" id="ARBA00022490"/>
    </source>
</evidence>